<feature type="compositionally biased region" description="Basic residues" evidence="1">
    <location>
        <begin position="370"/>
        <end position="381"/>
    </location>
</feature>
<dbReference type="AlphaFoldDB" id="A0A1F5E515"/>
<feature type="region of interest" description="Disordered" evidence="1">
    <location>
        <begin position="360"/>
        <end position="383"/>
    </location>
</feature>
<proteinExistence type="predicted"/>
<comment type="caution">
    <text evidence="2">The sequence shown here is derived from an EMBL/GenBank/DDBJ whole genome shotgun (WGS) entry which is preliminary data.</text>
</comment>
<gene>
    <name evidence="2" type="ORF">A2160_00265</name>
</gene>
<evidence type="ECO:0000313" key="3">
    <source>
        <dbReference type="Proteomes" id="UP000177006"/>
    </source>
</evidence>
<organism evidence="2 3">
    <name type="scientific">Candidatus Beckwithbacteria bacterium RBG_13_42_9</name>
    <dbReference type="NCBI Taxonomy" id="1797457"/>
    <lineage>
        <taxon>Bacteria</taxon>
        <taxon>Candidatus Beckwithiibacteriota</taxon>
    </lineage>
</organism>
<sequence length="395" mass="46291">MNTNFFDYQPEYSKFHQYFYLHRVKATLYISPTTPLNAIANKLINLTGSNFVISQCNRKYSDFKTGGVRYSPLDVRTPNSKGELKHWAYLDHVKNIIHIDSRLPEKRIEQFIAFLNDNGIRLLIDHINYSYVEICCRHPHNTFDSVMDALNKINERFKVGKTKLQTEGLSEKEIYSYLIRNIYIDGYCNIKTYKRLDEFKTAQQQFDQEIEPKLEIQIYKPSSLEEAKQRGISVLKAIVSSLNIPTLAMDRKFEISDYTYIPESNKIGQNRKVTLCLNKEQTKTLPNLPDLIINHKHSRNLVYAIWFEAKRAKQIYNWLDVSESTFRRALKRLGNIIERRGDRKTGYFYGIDKTQINNTTQLSNSNNSISRKKNKGKRNRANNKGLMVNKLARVY</sequence>
<protein>
    <submittedName>
        <fullName evidence="2">Uncharacterized protein</fullName>
    </submittedName>
</protein>
<reference evidence="2 3" key="1">
    <citation type="journal article" date="2016" name="Nat. Commun.">
        <title>Thousands of microbial genomes shed light on interconnected biogeochemical processes in an aquifer system.</title>
        <authorList>
            <person name="Anantharaman K."/>
            <person name="Brown C.T."/>
            <person name="Hug L.A."/>
            <person name="Sharon I."/>
            <person name="Castelle C.J."/>
            <person name="Probst A.J."/>
            <person name="Thomas B.C."/>
            <person name="Singh A."/>
            <person name="Wilkins M.J."/>
            <person name="Karaoz U."/>
            <person name="Brodie E.L."/>
            <person name="Williams K.H."/>
            <person name="Hubbard S.S."/>
            <person name="Banfield J.F."/>
        </authorList>
    </citation>
    <scope>NUCLEOTIDE SEQUENCE [LARGE SCALE GENOMIC DNA]</scope>
</reference>
<name>A0A1F5E515_9BACT</name>
<evidence type="ECO:0000313" key="2">
    <source>
        <dbReference type="EMBL" id="OGD62497.1"/>
    </source>
</evidence>
<evidence type="ECO:0000256" key="1">
    <source>
        <dbReference type="SAM" id="MobiDB-lite"/>
    </source>
</evidence>
<dbReference type="STRING" id="1797457.A2160_00265"/>
<accession>A0A1F5E515</accession>
<feature type="compositionally biased region" description="Low complexity" evidence="1">
    <location>
        <begin position="360"/>
        <end position="369"/>
    </location>
</feature>
<dbReference type="EMBL" id="MEZK01000021">
    <property type="protein sequence ID" value="OGD62497.1"/>
    <property type="molecule type" value="Genomic_DNA"/>
</dbReference>
<dbReference type="Proteomes" id="UP000177006">
    <property type="component" value="Unassembled WGS sequence"/>
</dbReference>